<name>A0AAV1RDJ6_9ROSI</name>
<keyword evidence="3" id="KW-1185">Reference proteome</keyword>
<sequence length="210" mass="24507">MHIQKTLRELLSMFREAQPKINKNNKSSAPLVDKGKDMVKDKKKPKKKKSSTTPTRRVKRLKLIIAQRMWFTFITTRKGVGSATRRNDPLTKPFSQLQHETFTRPSSLKDMASWLECKWEILSKWNVFGNSSMEREAIRDDIAHLEDVIRFLPTNLDVEKIGYGRERVSTIVGEVSATKQIKSINHVFPRKLTFNQSVHFRETTNRTRTH</sequence>
<protein>
    <recommendedName>
        <fullName evidence="4">Ribosomal protein S3</fullName>
    </recommendedName>
</protein>
<feature type="region of interest" description="Disordered" evidence="1">
    <location>
        <begin position="19"/>
        <end position="55"/>
    </location>
</feature>
<evidence type="ECO:0000256" key="1">
    <source>
        <dbReference type="SAM" id="MobiDB-lite"/>
    </source>
</evidence>
<feature type="compositionally biased region" description="Basic residues" evidence="1">
    <location>
        <begin position="41"/>
        <end position="55"/>
    </location>
</feature>
<evidence type="ECO:0000313" key="2">
    <source>
        <dbReference type="EMBL" id="CAK7333312.1"/>
    </source>
</evidence>
<reference evidence="2 3" key="1">
    <citation type="submission" date="2024-01" db="EMBL/GenBank/DDBJ databases">
        <authorList>
            <person name="Waweru B."/>
        </authorList>
    </citation>
    <scope>NUCLEOTIDE SEQUENCE [LARGE SCALE GENOMIC DNA]</scope>
</reference>
<organism evidence="2 3">
    <name type="scientific">Dovyalis caffra</name>
    <dbReference type="NCBI Taxonomy" id="77055"/>
    <lineage>
        <taxon>Eukaryota</taxon>
        <taxon>Viridiplantae</taxon>
        <taxon>Streptophyta</taxon>
        <taxon>Embryophyta</taxon>
        <taxon>Tracheophyta</taxon>
        <taxon>Spermatophyta</taxon>
        <taxon>Magnoliopsida</taxon>
        <taxon>eudicotyledons</taxon>
        <taxon>Gunneridae</taxon>
        <taxon>Pentapetalae</taxon>
        <taxon>rosids</taxon>
        <taxon>fabids</taxon>
        <taxon>Malpighiales</taxon>
        <taxon>Salicaceae</taxon>
        <taxon>Flacourtieae</taxon>
        <taxon>Dovyalis</taxon>
    </lineage>
</organism>
<gene>
    <name evidence="2" type="ORF">DCAF_LOCUS9425</name>
</gene>
<proteinExistence type="predicted"/>
<evidence type="ECO:0000313" key="3">
    <source>
        <dbReference type="Proteomes" id="UP001314170"/>
    </source>
</evidence>
<dbReference type="Proteomes" id="UP001314170">
    <property type="component" value="Unassembled WGS sequence"/>
</dbReference>
<dbReference type="AlphaFoldDB" id="A0AAV1RDJ6"/>
<comment type="caution">
    <text evidence="2">The sequence shown here is derived from an EMBL/GenBank/DDBJ whole genome shotgun (WGS) entry which is preliminary data.</text>
</comment>
<accession>A0AAV1RDJ6</accession>
<evidence type="ECO:0008006" key="4">
    <source>
        <dbReference type="Google" id="ProtNLM"/>
    </source>
</evidence>
<dbReference type="EMBL" id="CAWUPB010000913">
    <property type="protein sequence ID" value="CAK7333312.1"/>
    <property type="molecule type" value="Genomic_DNA"/>
</dbReference>